<reference evidence="1 2" key="1">
    <citation type="submission" date="2010-04" db="EMBL/GenBank/DDBJ databases">
        <authorList>
            <person name="Qin X."/>
            <person name="Bachman B."/>
            <person name="Battles P."/>
            <person name="Bell A."/>
            <person name="Bess C."/>
            <person name="Bickham C."/>
            <person name="Chaboub L."/>
            <person name="Chen D."/>
            <person name="Coyle M."/>
            <person name="Deiros D.R."/>
            <person name="Dinh H."/>
            <person name="Forbes L."/>
            <person name="Fowler G."/>
            <person name="Francisco L."/>
            <person name="Fu Q."/>
            <person name="Gubbala S."/>
            <person name="Hale W."/>
            <person name="Han Y."/>
            <person name="Hemphill L."/>
            <person name="Highlander S.K."/>
            <person name="Hirani K."/>
            <person name="Hogues M."/>
            <person name="Jackson L."/>
            <person name="Jakkamsetti A."/>
            <person name="Javaid M."/>
            <person name="Jiang H."/>
            <person name="Korchina V."/>
            <person name="Kovar C."/>
            <person name="Lara F."/>
            <person name="Lee S."/>
            <person name="Mata R."/>
            <person name="Mathew T."/>
            <person name="Moen C."/>
            <person name="Morales K."/>
            <person name="Munidasa M."/>
            <person name="Nazareth L."/>
            <person name="Ngo R."/>
            <person name="Nguyen L."/>
            <person name="Okwuonu G."/>
            <person name="Ongeri F."/>
            <person name="Patil S."/>
            <person name="Petrosino J."/>
            <person name="Pham C."/>
            <person name="Pham P."/>
            <person name="Pu L.-L."/>
            <person name="Puazo M."/>
            <person name="Raj R."/>
            <person name="Reid J."/>
            <person name="Rouhana J."/>
            <person name="Saada N."/>
            <person name="Shang Y."/>
            <person name="Simmons D."/>
            <person name="Thornton R."/>
            <person name="Warren J."/>
            <person name="Weissenberger G."/>
            <person name="Zhang J."/>
            <person name="Zhang L."/>
            <person name="Zhou C."/>
            <person name="Zhu D."/>
            <person name="Muzny D."/>
            <person name="Worley K."/>
            <person name="Gibbs R."/>
        </authorList>
    </citation>
    <scope>NUCLEOTIDE SEQUENCE [LARGE SCALE GENOMIC DNA]</scope>
    <source>
        <strain evidence="1 2">ATCC 49957</strain>
    </source>
</reference>
<keyword evidence="2" id="KW-1185">Reference proteome</keyword>
<dbReference type="AlphaFoldDB" id="D5RTQ8"/>
<sequence length="120" mass="12844">MARKPQRPAAAPAAAPIKSRKALQRLAELASKPAPPDRMRREVEGMVRAWLDGAGEERRIEARDCLEEMQGELAAGVEAALEMMEEIEAEDQAGRRHAQGALLALRAAHAALGSARAGLA</sequence>
<evidence type="ECO:0000313" key="1">
    <source>
        <dbReference type="EMBL" id="EFH09313.1"/>
    </source>
</evidence>
<dbReference type="EMBL" id="ADVL01000822">
    <property type="protein sequence ID" value="EFH09313.1"/>
    <property type="molecule type" value="Genomic_DNA"/>
</dbReference>
<dbReference type="RefSeq" id="WP_007006261.1">
    <property type="nucleotide sequence ID" value="NZ_GG770991.1"/>
</dbReference>
<feature type="non-terminal residue" evidence="1">
    <location>
        <position position="120"/>
    </location>
</feature>
<accession>D5RTQ8</accession>
<organism evidence="1 2">
    <name type="scientific">Pseudoroseomonas cervicalis ATCC 49957</name>
    <dbReference type="NCBI Taxonomy" id="525371"/>
    <lineage>
        <taxon>Bacteria</taxon>
        <taxon>Pseudomonadati</taxon>
        <taxon>Pseudomonadota</taxon>
        <taxon>Alphaproteobacteria</taxon>
        <taxon>Acetobacterales</taxon>
        <taxon>Roseomonadaceae</taxon>
        <taxon>Roseomonas</taxon>
    </lineage>
</organism>
<dbReference type="Proteomes" id="UP000005324">
    <property type="component" value="Unassembled WGS sequence"/>
</dbReference>
<evidence type="ECO:0000313" key="2">
    <source>
        <dbReference type="Proteomes" id="UP000005324"/>
    </source>
</evidence>
<proteinExistence type="predicted"/>
<name>D5RTQ8_9PROT</name>
<protein>
    <submittedName>
        <fullName evidence="1">Uncharacterized protein</fullName>
    </submittedName>
</protein>
<gene>
    <name evidence="1" type="ORF">HMPREF0731_4470</name>
</gene>
<dbReference type="HOGENOM" id="CLU_2054741_0_0_5"/>
<comment type="caution">
    <text evidence="1">The sequence shown here is derived from an EMBL/GenBank/DDBJ whole genome shotgun (WGS) entry which is preliminary data.</text>
</comment>